<keyword evidence="4" id="KW-0812">Transmembrane</keyword>
<dbReference type="GO" id="GO:0016757">
    <property type="term" value="F:glycosyltransferase activity"/>
    <property type="evidence" value="ECO:0007669"/>
    <property type="project" value="UniProtKB-KW"/>
</dbReference>
<keyword evidence="3" id="KW-0808">Transferase</keyword>
<dbReference type="Pfam" id="PF05637">
    <property type="entry name" value="Glyco_transf_34"/>
    <property type="match status" value="1"/>
</dbReference>
<keyword evidence="4" id="KW-0472">Membrane</keyword>
<protein>
    <recommendedName>
        <fullName evidence="7">Nucleotide-diphospho-sugar transferase domain-containing protein</fullName>
    </recommendedName>
</protein>
<gene>
    <name evidence="5" type="ORF">BCR34DRAFT_604905</name>
</gene>
<dbReference type="PANTHER" id="PTHR31306">
    <property type="entry name" value="ALPHA-1,6-MANNOSYLTRANSFERASE MNN11-RELATED"/>
    <property type="match status" value="1"/>
</dbReference>
<dbReference type="InterPro" id="IPR029044">
    <property type="entry name" value="Nucleotide-diphossugar_trans"/>
</dbReference>
<dbReference type="SUPFAM" id="SSF53448">
    <property type="entry name" value="Nucleotide-diphospho-sugar transferases"/>
    <property type="match status" value="1"/>
</dbReference>
<evidence type="ECO:0000256" key="2">
    <source>
        <dbReference type="ARBA" id="ARBA00022676"/>
    </source>
</evidence>
<reference evidence="5 6" key="1">
    <citation type="submission" date="2016-07" db="EMBL/GenBank/DDBJ databases">
        <title>Pervasive Adenine N6-methylation of Active Genes in Fungi.</title>
        <authorList>
            <consortium name="DOE Joint Genome Institute"/>
            <person name="Mondo S.J."/>
            <person name="Dannebaum R.O."/>
            <person name="Kuo R.C."/>
            <person name="Labutti K."/>
            <person name="Haridas S."/>
            <person name="Kuo A."/>
            <person name="Salamov A."/>
            <person name="Ahrendt S.R."/>
            <person name="Lipzen A."/>
            <person name="Sullivan W."/>
            <person name="Andreopoulos W.B."/>
            <person name="Clum A."/>
            <person name="Lindquist E."/>
            <person name="Daum C."/>
            <person name="Ramamoorthy G.K."/>
            <person name="Gryganskyi A."/>
            <person name="Culley D."/>
            <person name="Magnuson J.K."/>
            <person name="James T.Y."/>
            <person name="O'Malley M.A."/>
            <person name="Stajich J.E."/>
            <person name="Spatafora J.W."/>
            <person name="Visel A."/>
            <person name="Grigoriev I.V."/>
        </authorList>
    </citation>
    <scope>NUCLEOTIDE SEQUENCE [LARGE SCALE GENOMIC DNA]</scope>
    <source>
        <strain evidence="5 6">CBS 115471</strain>
    </source>
</reference>
<evidence type="ECO:0000256" key="1">
    <source>
        <dbReference type="ARBA" id="ARBA00005664"/>
    </source>
</evidence>
<keyword evidence="2" id="KW-0328">Glycosyltransferase</keyword>
<dbReference type="Gene3D" id="3.90.550.10">
    <property type="entry name" value="Spore Coat Polysaccharide Biosynthesis Protein SpsA, Chain A"/>
    <property type="match status" value="1"/>
</dbReference>
<dbReference type="PANTHER" id="PTHR31306:SF3">
    <property type="entry name" value="NUCLEOTIDE-DIPHOSPHO-SUGAR TRANSFERASE DOMAIN-CONTAINING PROTEIN"/>
    <property type="match status" value="1"/>
</dbReference>
<dbReference type="OrthoDB" id="3763672at2759"/>
<dbReference type="Proteomes" id="UP000193144">
    <property type="component" value="Unassembled WGS sequence"/>
</dbReference>
<keyword evidence="6" id="KW-1185">Reference proteome</keyword>
<comment type="caution">
    <text evidence="5">The sequence shown here is derived from an EMBL/GenBank/DDBJ whole genome shotgun (WGS) entry which is preliminary data.</text>
</comment>
<evidence type="ECO:0000256" key="4">
    <source>
        <dbReference type="SAM" id="Phobius"/>
    </source>
</evidence>
<dbReference type="GO" id="GO:0000139">
    <property type="term" value="C:Golgi membrane"/>
    <property type="evidence" value="ECO:0007669"/>
    <property type="project" value="TreeGrafter"/>
</dbReference>
<evidence type="ECO:0008006" key="7">
    <source>
        <dbReference type="Google" id="ProtNLM"/>
    </source>
</evidence>
<name>A0A1Y1Z2S0_9PLEO</name>
<feature type="transmembrane region" description="Helical" evidence="4">
    <location>
        <begin position="25"/>
        <end position="44"/>
    </location>
</feature>
<dbReference type="AlphaFoldDB" id="A0A1Y1Z2S0"/>
<keyword evidence="4" id="KW-1133">Transmembrane helix</keyword>
<evidence type="ECO:0000313" key="5">
    <source>
        <dbReference type="EMBL" id="ORY04394.1"/>
    </source>
</evidence>
<sequence>MARDSDQCRSTAVNFIVMTSPFRRYVVISFVAVFFLVGIVFYRYDSSSLPSFPQVKHGPLRSSGDASLQQVLQFIYNPTKFSLTSPAFETDGRRYELPDDHHYTSPLGKDVCILDVDTRPFENKGQVFHEGNFDWDKQEPYTGGILNHYTYAQIHGYDYHFINAANYTDRHATWIKPSAIANILHSYKFVIFLDADATFANPEIPIEWLLNYWSIDPSVSLAMALDPPKPTNNDTMGRRYSNTGFIIAQNNPRTFEILKVWDDCPNDIRYPGCSEWKKPRFHEQSAFGTYVRYDYDEWIKELPCDEANGEPDGEDCRGVFISHWWWRTNQVGTSFGDMTMKKVMGRLHGAVIDEKHKIVEVQKDNKIQ</sequence>
<evidence type="ECO:0000256" key="3">
    <source>
        <dbReference type="ARBA" id="ARBA00022679"/>
    </source>
</evidence>
<evidence type="ECO:0000313" key="6">
    <source>
        <dbReference type="Proteomes" id="UP000193144"/>
    </source>
</evidence>
<accession>A0A1Y1Z2S0</accession>
<proteinExistence type="inferred from homology"/>
<dbReference type="EMBL" id="MCFA01000136">
    <property type="protein sequence ID" value="ORY04394.1"/>
    <property type="molecule type" value="Genomic_DNA"/>
</dbReference>
<dbReference type="GO" id="GO:0006487">
    <property type="term" value="P:protein N-linked glycosylation"/>
    <property type="evidence" value="ECO:0007669"/>
    <property type="project" value="TreeGrafter"/>
</dbReference>
<comment type="similarity">
    <text evidence="1">Belongs to the glycosyltransferase 34 family.</text>
</comment>
<dbReference type="InterPro" id="IPR008630">
    <property type="entry name" value="Glyco_trans_34"/>
</dbReference>
<organism evidence="5 6">
    <name type="scientific">Clohesyomyces aquaticus</name>
    <dbReference type="NCBI Taxonomy" id="1231657"/>
    <lineage>
        <taxon>Eukaryota</taxon>
        <taxon>Fungi</taxon>
        <taxon>Dikarya</taxon>
        <taxon>Ascomycota</taxon>
        <taxon>Pezizomycotina</taxon>
        <taxon>Dothideomycetes</taxon>
        <taxon>Pleosporomycetidae</taxon>
        <taxon>Pleosporales</taxon>
        <taxon>Lindgomycetaceae</taxon>
        <taxon>Clohesyomyces</taxon>
    </lineage>
</organism>